<feature type="transmembrane region" description="Helical" evidence="7">
    <location>
        <begin position="120"/>
        <end position="140"/>
    </location>
</feature>
<feature type="transmembrane region" description="Helical" evidence="7">
    <location>
        <begin position="246"/>
        <end position="269"/>
    </location>
</feature>
<evidence type="ECO:0000313" key="10">
    <source>
        <dbReference type="Proteomes" id="UP000226031"/>
    </source>
</evidence>
<proteinExistence type="inferred from homology"/>
<comment type="similarity">
    <text evidence="2">Belongs to the major facilitator superfamily.</text>
</comment>
<dbReference type="Pfam" id="PF07690">
    <property type="entry name" value="MFS_1"/>
    <property type="match status" value="1"/>
</dbReference>
<evidence type="ECO:0000313" key="9">
    <source>
        <dbReference type="EMBL" id="PGH34896.1"/>
    </source>
</evidence>
<evidence type="ECO:0000256" key="3">
    <source>
        <dbReference type="ARBA" id="ARBA00022692"/>
    </source>
</evidence>
<evidence type="ECO:0000256" key="1">
    <source>
        <dbReference type="ARBA" id="ARBA00004651"/>
    </source>
</evidence>
<comment type="subcellular location">
    <subcellularLocation>
        <location evidence="1">Cell membrane</location>
        <topology evidence="1">Multi-pass membrane protein</topology>
    </subcellularLocation>
</comment>
<dbReference type="STRING" id="73230.A0A2B7ZLN8"/>
<dbReference type="Gene3D" id="1.20.1250.20">
    <property type="entry name" value="MFS general substrate transporter like domains"/>
    <property type="match status" value="1"/>
</dbReference>
<gene>
    <name evidence="9" type="ORF">GX50_02247</name>
</gene>
<dbReference type="SUPFAM" id="SSF103473">
    <property type="entry name" value="MFS general substrate transporter"/>
    <property type="match status" value="1"/>
</dbReference>
<feature type="transmembrane region" description="Helical" evidence="7">
    <location>
        <begin position="525"/>
        <end position="543"/>
    </location>
</feature>
<feature type="transmembrane region" description="Helical" evidence="7">
    <location>
        <begin position="477"/>
        <end position="504"/>
    </location>
</feature>
<reference evidence="9 10" key="1">
    <citation type="submission" date="2017-10" db="EMBL/GenBank/DDBJ databases">
        <title>Comparative genomics in systemic dimorphic fungi from Ajellomycetaceae.</title>
        <authorList>
            <person name="Munoz J.F."/>
            <person name="Mcewen J.G."/>
            <person name="Clay O.K."/>
            <person name="Cuomo C.A."/>
        </authorList>
    </citation>
    <scope>NUCLEOTIDE SEQUENCE [LARGE SCALE GENOMIC DNA]</scope>
    <source>
        <strain evidence="9 10">UAMH4076</strain>
    </source>
</reference>
<sequence length="589" mass="64550">MPDRIASTPPTQIDGHVAPATLPESGAEKCLGEPQMTGNGNGNGNGNLEKSENVLDSKQSSPAEQHNGEEIHYHYLTFDTPLPSPTDISIPRTGQQTAPEQPDLRPYISPFTWRSSRKGVITALSCLVTTLSAMAAGAYGPPEKILTEKWGISGVVYNLGITLFCFGFAISPMVLAPFSEINGRRPMLVCSGILFSVTQLGCAVTDSFAGMLLSRFFLGVGGSTYSSIIGGVLSDVYVTEERNTPMALFSGAVLFGTGLGPLISSFMVHHISWRWVYYMQAILSAVVTVAVMVFFNETRGNVLLSRKAQVLNKWYENLEKAGYVGVDMLVAGEEGGVRQSQRIRWKVKSDEERESIVKVVTISLYRPFHLLFTEPVVFFFSLWVSFSWAVLYLQFGAIPLVFQNNHGFDLQQSGAVFASICIGGIIATFLSIWQEKYVRRLGKISSTPEGRLYFVCIESILMPVGMFWFGWTSFPSIHWIVPCFAIGCATIGIFSIYLAVFNYLADTYHRYASSALAAQSCCRNLLGGIFPLVVRAMYVNLGYPGASSLLGGIGSILTIVPWVLVFFGPKIRARSKIASEIMTEDERAG</sequence>
<keyword evidence="3 7" id="KW-0812">Transmembrane</keyword>
<dbReference type="Proteomes" id="UP000226031">
    <property type="component" value="Unassembled WGS sequence"/>
</dbReference>
<dbReference type="PROSITE" id="PS50850">
    <property type="entry name" value="MFS"/>
    <property type="match status" value="1"/>
</dbReference>
<feature type="transmembrane region" description="Helical" evidence="7">
    <location>
        <begin position="549"/>
        <end position="567"/>
    </location>
</feature>
<organism evidence="9 10">
    <name type="scientific">[Emmonsia] crescens</name>
    <dbReference type="NCBI Taxonomy" id="73230"/>
    <lineage>
        <taxon>Eukaryota</taxon>
        <taxon>Fungi</taxon>
        <taxon>Dikarya</taxon>
        <taxon>Ascomycota</taxon>
        <taxon>Pezizomycotina</taxon>
        <taxon>Eurotiomycetes</taxon>
        <taxon>Eurotiomycetidae</taxon>
        <taxon>Onygenales</taxon>
        <taxon>Ajellomycetaceae</taxon>
        <taxon>Emergomyces</taxon>
    </lineage>
</organism>
<dbReference type="CDD" id="cd17323">
    <property type="entry name" value="MFS_Tpo1_MDR_like"/>
    <property type="match status" value="1"/>
</dbReference>
<dbReference type="GO" id="GO:0005886">
    <property type="term" value="C:plasma membrane"/>
    <property type="evidence" value="ECO:0007669"/>
    <property type="project" value="UniProtKB-SubCell"/>
</dbReference>
<comment type="caution">
    <text evidence="9">The sequence shown here is derived from an EMBL/GenBank/DDBJ whole genome shotgun (WGS) entry which is preliminary data.</text>
</comment>
<dbReference type="PANTHER" id="PTHR23502:SF134">
    <property type="entry name" value="MAJOR FACILITATOR SUPERFAMILY (MFS) PROFILE DOMAIN-CONTAINING PROTEIN-RELATED"/>
    <property type="match status" value="1"/>
</dbReference>
<evidence type="ECO:0000256" key="4">
    <source>
        <dbReference type="ARBA" id="ARBA00022989"/>
    </source>
</evidence>
<feature type="transmembrane region" description="Helical" evidence="7">
    <location>
        <begin position="275"/>
        <end position="295"/>
    </location>
</feature>
<evidence type="ECO:0000256" key="2">
    <source>
        <dbReference type="ARBA" id="ARBA00008335"/>
    </source>
</evidence>
<dbReference type="InterPro" id="IPR011701">
    <property type="entry name" value="MFS"/>
</dbReference>
<protein>
    <recommendedName>
        <fullName evidence="8">Major facilitator superfamily (MFS) profile domain-containing protein</fullName>
    </recommendedName>
</protein>
<evidence type="ECO:0000256" key="6">
    <source>
        <dbReference type="SAM" id="MobiDB-lite"/>
    </source>
</evidence>
<keyword evidence="10" id="KW-1185">Reference proteome</keyword>
<dbReference type="InterPro" id="IPR036259">
    <property type="entry name" value="MFS_trans_sf"/>
</dbReference>
<evidence type="ECO:0000259" key="8">
    <source>
        <dbReference type="PROSITE" id="PS50850"/>
    </source>
</evidence>
<dbReference type="GO" id="GO:0022857">
    <property type="term" value="F:transmembrane transporter activity"/>
    <property type="evidence" value="ECO:0007669"/>
    <property type="project" value="InterPro"/>
</dbReference>
<keyword evidence="5 7" id="KW-0472">Membrane</keyword>
<feature type="transmembrane region" description="Helical" evidence="7">
    <location>
        <begin position="216"/>
        <end position="234"/>
    </location>
</feature>
<feature type="region of interest" description="Disordered" evidence="6">
    <location>
        <begin position="84"/>
        <end position="108"/>
    </location>
</feature>
<dbReference type="FunFam" id="1.20.1720.10:FF:000061">
    <property type="entry name" value="Uncharacterized protein"/>
    <property type="match status" value="1"/>
</dbReference>
<evidence type="ECO:0000256" key="5">
    <source>
        <dbReference type="ARBA" id="ARBA00023136"/>
    </source>
</evidence>
<evidence type="ECO:0000256" key="7">
    <source>
        <dbReference type="SAM" id="Phobius"/>
    </source>
</evidence>
<feature type="transmembrane region" description="Helical" evidence="7">
    <location>
        <begin position="414"/>
        <end position="432"/>
    </location>
</feature>
<dbReference type="EMBL" id="PDND01000031">
    <property type="protein sequence ID" value="PGH34896.1"/>
    <property type="molecule type" value="Genomic_DNA"/>
</dbReference>
<keyword evidence="4 7" id="KW-1133">Transmembrane helix</keyword>
<dbReference type="FunFam" id="1.20.1250.20:FF:000082">
    <property type="entry name" value="MFS multidrug transporter, putative"/>
    <property type="match status" value="1"/>
</dbReference>
<feature type="transmembrane region" description="Helical" evidence="7">
    <location>
        <begin position="376"/>
        <end position="402"/>
    </location>
</feature>
<dbReference type="VEuPathDB" id="FungiDB:EMCG_07912"/>
<name>A0A2B7ZLN8_9EURO</name>
<feature type="domain" description="Major facilitator superfamily (MFS) profile" evidence="8">
    <location>
        <begin position="121"/>
        <end position="572"/>
    </location>
</feature>
<feature type="region of interest" description="Disordered" evidence="6">
    <location>
        <begin position="1"/>
        <end position="65"/>
    </location>
</feature>
<feature type="transmembrane region" description="Helical" evidence="7">
    <location>
        <begin position="152"/>
        <end position="175"/>
    </location>
</feature>
<feature type="transmembrane region" description="Helical" evidence="7">
    <location>
        <begin position="452"/>
        <end position="471"/>
    </location>
</feature>
<accession>A0A2B7ZLN8</accession>
<dbReference type="AlphaFoldDB" id="A0A2B7ZLN8"/>
<dbReference type="PANTHER" id="PTHR23502">
    <property type="entry name" value="MAJOR FACILITATOR SUPERFAMILY"/>
    <property type="match status" value="1"/>
</dbReference>
<dbReference type="InterPro" id="IPR020846">
    <property type="entry name" value="MFS_dom"/>
</dbReference>